<dbReference type="Proteomes" id="UP000023152">
    <property type="component" value="Unassembled WGS sequence"/>
</dbReference>
<feature type="region of interest" description="Disordered" evidence="1">
    <location>
        <begin position="142"/>
        <end position="173"/>
    </location>
</feature>
<gene>
    <name evidence="2" type="ORF">RFI_17811</name>
</gene>
<keyword evidence="3" id="KW-1185">Reference proteome</keyword>
<dbReference type="SUPFAM" id="SSF56399">
    <property type="entry name" value="ADP-ribosylation"/>
    <property type="match status" value="1"/>
</dbReference>
<dbReference type="AlphaFoldDB" id="X6MZH4"/>
<feature type="compositionally biased region" description="Basic and acidic residues" evidence="1">
    <location>
        <begin position="248"/>
        <end position="260"/>
    </location>
</feature>
<reference evidence="2 3" key="1">
    <citation type="journal article" date="2013" name="Curr. Biol.">
        <title>The Genome of the Foraminiferan Reticulomyxa filosa.</title>
        <authorList>
            <person name="Glockner G."/>
            <person name="Hulsmann N."/>
            <person name="Schleicher M."/>
            <person name="Noegel A.A."/>
            <person name="Eichinger L."/>
            <person name="Gallinger C."/>
            <person name="Pawlowski J."/>
            <person name="Sierra R."/>
            <person name="Euteneuer U."/>
            <person name="Pillet L."/>
            <person name="Moustafa A."/>
            <person name="Platzer M."/>
            <person name="Groth M."/>
            <person name="Szafranski K."/>
            <person name="Schliwa M."/>
        </authorList>
    </citation>
    <scope>NUCLEOTIDE SEQUENCE [LARGE SCALE GENOMIC DNA]</scope>
</reference>
<organism evidence="2 3">
    <name type="scientific">Reticulomyxa filosa</name>
    <dbReference type="NCBI Taxonomy" id="46433"/>
    <lineage>
        <taxon>Eukaryota</taxon>
        <taxon>Sar</taxon>
        <taxon>Rhizaria</taxon>
        <taxon>Retaria</taxon>
        <taxon>Foraminifera</taxon>
        <taxon>Monothalamids</taxon>
        <taxon>Reticulomyxidae</taxon>
        <taxon>Reticulomyxa</taxon>
    </lineage>
</organism>
<comment type="caution">
    <text evidence="2">The sequence shown here is derived from an EMBL/GenBank/DDBJ whole genome shotgun (WGS) entry which is preliminary data.</text>
</comment>
<dbReference type="Gene3D" id="1.20.5.1000">
    <property type="entry name" value="arf6 gtpase in complex with a specific effector, jip4"/>
    <property type="match status" value="1"/>
</dbReference>
<dbReference type="Gene3D" id="3.90.228.10">
    <property type="match status" value="1"/>
</dbReference>
<evidence type="ECO:0000313" key="3">
    <source>
        <dbReference type="Proteomes" id="UP000023152"/>
    </source>
</evidence>
<dbReference type="EMBL" id="ASPP01013687">
    <property type="protein sequence ID" value="ETO19420.1"/>
    <property type="molecule type" value="Genomic_DNA"/>
</dbReference>
<accession>X6MZH4</accession>
<evidence type="ECO:0000313" key="2">
    <source>
        <dbReference type="EMBL" id="ETO19420.1"/>
    </source>
</evidence>
<dbReference type="OrthoDB" id="3650574at2759"/>
<protein>
    <submittedName>
        <fullName evidence="2">Viral A-type inclusion protein</fullName>
    </submittedName>
</protein>
<sequence length="823" mass="95046">MSNNEKTKSNIDVHSKQNTELLKLLETKDLQIDQLRKGLAQLKSNKQDSVSIYKIHCSKLSFSNKNQLFLFQREELRNELSITLRSQENNKISENEEKKEKEQENEKMKMAQAKKEEEEEEAVKKELDILKAKYRALEQEKTQWTTSETNRMQNEEKKWKQANHGLQKQKDDLKQELDKVTQQKNQLMQEKNQLAQEKNQLTQEKDQLVKENKKLEREKQNLERQNNALTQSNEKLVQENTQLSQNNHDIKNEDNNKNDDMNQKQLQEIQRLRQENKSLVEEHKRLNTLLAATPDHSKLVQENQRLCEEHRQLVHENNSYKSLYSITRTLKQKNDSLIRQVLDLKQENERLTLFQSTHTLSSNPLSVINSPTFNVPASSSSSLDASSPSVDTDVTDSQLLVTTSVVTPGNDPLPVAAKAKLDDNDALSTDAQPNGHDNDNINPLVLSAHVRQEERSSPAKQPIAADAVADCKWINLLDTRNINKHTYNKSQDSIIQLEFDKWNTIFTKEARRCPLFVWCHPSSKNPQIQILYKPSLSTQVHTLDVGAKFTYQNEKDTFEVTKLTPTTATETNLRTNQTSSIFSKQKGITNTPPLPTWWSYDSVDTSDHSVPWRDVTDVKTERLSDALEQVKTHIRDSHIQTAWQIQNMELWAAYCSNKLSWTHHQLRSVITFVFVYTAILQQRKKQMKSIFGSGQTAINGRTFVPNYFFIFNTILFFVVKSITIKGFQIDQYNEGMHGLYFYQTPDQALQHKGSATSGKFRHLIYAIVLCGESDIAPSSTQQRPNKPNTSIPFETLVDDLKNPTFYVVGFQNQAYPIFSFQFQ</sequence>
<feature type="compositionally biased region" description="Polar residues" evidence="1">
    <location>
        <begin position="142"/>
        <end position="152"/>
    </location>
</feature>
<feature type="region of interest" description="Disordered" evidence="1">
    <location>
        <begin position="240"/>
        <end position="260"/>
    </location>
</feature>
<evidence type="ECO:0000256" key="1">
    <source>
        <dbReference type="SAM" id="MobiDB-lite"/>
    </source>
</evidence>
<proteinExistence type="predicted"/>
<feature type="region of interest" description="Disordered" evidence="1">
    <location>
        <begin position="91"/>
        <end position="122"/>
    </location>
</feature>
<name>X6MZH4_RETFI</name>